<gene>
    <name evidence="1" type="ordered locus">CLM_1024</name>
</gene>
<sequence length="43" mass="5127">MKFHIDRRVIDENKIKAIFIDDYIKNCAAAMELEINILVLYKD</sequence>
<dbReference type="Proteomes" id="UP000001374">
    <property type="component" value="Chromosome"/>
</dbReference>
<dbReference type="KEGG" id="cby:CLM_1024"/>
<accession>C1FUU7</accession>
<reference evidence="1 2" key="1">
    <citation type="submission" date="2008-10" db="EMBL/GenBank/DDBJ databases">
        <title>Genome sequence of Clostridium botulinum A2 Kyoto.</title>
        <authorList>
            <person name="Shrivastava S."/>
            <person name="Brinkac L.M."/>
            <person name="Brown J.L."/>
            <person name="Bruce D."/>
            <person name="Detter C.C."/>
            <person name="Johnson E.A."/>
            <person name="Munk C.A."/>
            <person name="Smith L.A."/>
            <person name="Smith T.J."/>
            <person name="Sutton G."/>
            <person name="Brettin T.S."/>
        </authorList>
    </citation>
    <scope>NUCLEOTIDE SEQUENCE [LARGE SCALE GENOMIC DNA]</scope>
    <source>
        <strain evidence="2">Kyoto / Type A2</strain>
    </source>
</reference>
<evidence type="ECO:0000313" key="1">
    <source>
        <dbReference type="EMBL" id="ACO85211.1"/>
    </source>
</evidence>
<organism evidence="1 2">
    <name type="scientific">Clostridium botulinum (strain Kyoto / Type A2)</name>
    <dbReference type="NCBI Taxonomy" id="536232"/>
    <lineage>
        <taxon>Bacteria</taxon>
        <taxon>Bacillati</taxon>
        <taxon>Bacillota</taxon>
        <taxon>Clostridia</taxon>
        <taxon>Eubacteriales</taxon>
        <taxon>Clostridiaceae</taxon>
        <taxon>Clostridium</taxon>
    </lineage>
</organism>
<protein>
    <submittedName>
        <fullName evidence="1">Uncharacterized protein</fullName>
    </submittedName>
</protein>
<name>C1FUU7_CLOBJ</name>
<dbReference type="HOGENOM" id="CLU_3231624_0_0_9"/>
<dbReference type="EMBL" id="CP001581">
    <property type="protein sequence ID" value="ACO85211.1"/>
    <property type="molecule type" value="Genomic_DNA"/>
</dbReference>
<dbReference type="AlphaFoldDB" id="C1FUU7"/>
<proteinExistence type="predicted"/>
<evidence type="ECO:0000313" key="2">
    <source>
        <dbReference type="Proteomes" id="UP000001374"/>
    </source>
</evidence>